<dbReference type="Gene3D" id="3.30.1330.40">
    <property type="entry name" value="RutC-like"/>
    <property type="match status" value="1"/>
</dbReference>
<dbReference type="GO" id="GO:0017183">
    <property type="term" value="P:protein histidyl modification to diphthamide"/>
    <property type="evidence" value="ECO:0007669"/>
    <property type="project" value="TreeGrafter"/>
</dbReference>
<dbReference type="InterPro" id="IPR001452">
    <property type="entry name" value="SH3_domain"/>
</dbReference>
<dbReference type="CDD" id="cd06156">
    <property type="entry name" value="eu_AANH_C_2"/>
    <property type="match status" value="1"/>
</dbReference>
<evidence type="ECO:0000256" key="1">
    <source>
        <dbReference type="ARBA" id="ARBA00022443"/>
    </source>
</evidence>
<dbReference type="EMBL" id="UYJE01002281">
    <property type="protein sequence ID" value="VDI09371.1"/>
    <property type="molecule type" value="Genomic_DNA"/>
</dbReference>
<dbReference type="InterPro" id="IPR036028">
    <property type="entry name" value="SH3-like_dom_sf"/>
</dbReference>
<dbReference type="PANTHER" id="PTHR12196">
    <property type="entry name" value="DOMAIN OF UNKNOWN FUNCTION 71 DUF71 -CONTAINING PROTEIN"/>
    <property type="match status" value="1"/>
</dbReference>
<gene>
    <name evidence="4" type="ORF">MGAL_10B062691</name>
</gene>
<dbReference type="SUPFAM" id="SSF55298">
    <property type="entry name" value="YjgF-like"/>
    <property type="match status" value="1"/>
</dbReference>
<dbReference type="PANTHER" id="PTHR12196:SF2">
    <property type="entry name" value="DIPHTHINE--AMMONIA LIGASE"/>
    <property type="match status" value="1"/>
</dbReference>
<comment type="caution">
    <text evidence="4">The sequence shown here is derived from an EMBL/GenBank/DDBJ whole genome shotgun (WGS) entry which is preliminary data.</text>
</comment>
<evidence type="ECO:0000313" key="5">
    <source>
        <dbReference type="Proteomes" id="UP000596742"/>
    </source>
</evidence>
<dbReference type="GO" id="GO:0017178">
    <property type="term" value="F:diphthine-ammonia ligase activity"/>
    <property type="evidence" value="ECO:0007669"/>
    <property type="project" value="UniProtKB-EC"/>
</dbReference>
<organism evidence="4 5">
    <name type="scientific">Mytilus galloprovincialis</name>
    <name type="common">Mediterranean mussel</name>
    <dbReference type="NCBI Taxonomy" id="29158"/>
    <lineage>
        <taxon>Eukaryota</taxon>
        <taxon>Metazoa</taxon>
        <taxon>Spiralia</taxon>
        <taxon>Lophotrochozoa</taxon>
        <taxon>Mollusca</taxon>
        <taxon>Bivalvia</taxon>
        <taxon>Autobranchia</taxon>
        <taxon>Pteriomorphia</taxon>
        <taxon>Mytilida</taxon>
        <taxon>Mytiloidea</taxon>
        <taxon>Mytilidae</taxon>
        <taxon>Mytilinae</taxon>
        <taxon>Mytilus</taxon>
    </lineage>
</organism>
<name>A0A8B6CRL3_MYTGA</name>
<evidence type="ECO:0000256" key="2">
    <source>
        <dbReference type="PROSITE-ProRule" id="PRU00192"/>
    </source>
</evidence>
<dbReference type="AlphaFoldDB" id="A0A8B6CRL3"/>
<dbReference type="PROSITE" id="PS50002">
    <property type="entry name" value="SH3"/>
    <property type="match status" value="1"/>
</dbReference>
<sequence length="334" mass="37874">MYIAGQIAMVPSTLNIISGGIRAESRLCLRHIHRILEAMPGSTSLKNISIAICYVSQRDYISIVKKEMKYAGHTFLNHNHSSFSIENNTMPSMIEFVVVPRLPRNAKVEWKVYSDITDILSIENTIFHLSDQLKSTGKYKVTNSSLSCIVKVDRSGNQFERPDLSRAVKCFYQCYEKIVQSSEVEWKSLPALSIFYSMSVMPPKLYHGCGRGVFGLKQWDKPLRRPRVLIPDTQQGENIKSPDALKSPEIKCGDWANYADKTDEVNLIPNQNLVVKYSYKANADSPLGEPELTVTQKDTAVFISYHQYNNLWSKIRSSDGRVGYVPTSYVMVKL</sequence>
<dbReference type="SUPFAM" id="SSF50044">
    <property type="entry name" value="SH3-domain"/>
    <property type="match status" value="1"/>
</dbReference>
<reference evidence="4" key="1">
    <citation type="submission" date="2018-11" db="EMBL/GenBank/DDBJ databases">
        <authorList>
            <person name="Alioto T."/>
            <person name="Alioto T."/>
        </authorList>
    </citation>
    <scope>NUCLEOTIDE SEQUENCE</scope>
</reference>
<accession>A0A8B6CRL3</accession>
<dbReference type="Proteomes" id="UP000596742">
    <property type="component" value="Unassembled WGS sequence"/>
</dbReference>
<dbReference type="Gene3D" id="2.30.30.40">
    <property type="entry name" value="SH3 Domains"/>
    <property type="match status" value="1"/>
</dbReference>
<proteinExistence type="predicted"/>
<evidence type="ECO:0000259" key="3">
    <source>
        <dbReference type="PROSITE" id="PS50002"/>
    </source>
</evidence>
<dbReference type="InterPro" id="IPR035959">
    <property type="entry name" value="RutC-like_sf"/>
</dbReference>
<keyword evidence="1 2" id="KW-0728">SH3 domain</keyword>
<evidence type="ECO:0000313" key="4">
    <source>
        <dbReference type="EMBL" id="VDI09371.1"/>
    </source>
</evidence>
<keyword evidence="5" id="KW-1185">Reference proteome</keyword>
<protein>
    <submittedName>
        <fullName evidence="4">Diphthine-ammonia ligase</fullName>
        <ecNumber evidence="4">6.3.1.14</ecNumber>
    </submittedName>
</protein>
<feature type="domain" description="SH3" evidence="3">
    <location>
        <begin position="268"/>
        <end position="334"/>
    </location>
</feature>
<dbReference type="OrthoDB" id="5971719at2759"/>
<dbReference type="EC" id="6.3.1.14" evidence="4"/>
<keyword evidence="4" id="KW-0436">Ligase</keyword>
<dbReference type="InterPro" id="IPR030662">
    <property type="entry name" value="DPH6/MJ0570"/>
</dbReference>